<dbReference type="InterPro" id="IPR050407">
    <property type="entry name" value="Geranylgeranyl_reductase"/>
</dbReference>
<reference evidence="2 3" key="1">
    <citation type="submission" date="2019-04" db="EMBL/GenBank/DDBJ databases">
        <title>Psychroflexus halotolerans sp. nov., isolated from a marine solar saltern.</title>
        <authorList>
            <person name="Feng X."/>
        </authorList>
    </citation>
    <scope>NUCLEOTIDE SEQUENCE [LARGE SCALE GENOMIC DNA]</scope>
    <source>
        <strain evidence="2 3">WDS2C27</strain>
    </source>
</reference>
<name>A0A4U5TP37_9FLAO</name>
<dbReference type="InterPro" id="IPR002938">
    <property type="entry name" value="FAD-bd"/>
</dbReference>
<sequence>MTCSVCIIGGGLAGLISAIHLAIHNVDVVLFEKNEYPRHKVCGEYVSNEVLPYLNSLGVNVFEHGAKKISKLKLSHQSGKTLEQQLPMGGFGVSRFRLDQLLADKALKSNVRIIHDEVLDVVFQNDAFQITTKAQQIHAGFVIGAQGKRSGLDKSLDRQFIKQKTPWIGIKAHYNTKEFNENLVELHNFQGGYCGLSMVENGHVNLCYLVHQKAFKSYKSIEKFNEFGLTRNPHLKRFLAQSEPVFEKHLSISQISFQNKPSVKSHVLYVGDAAGLIHPLCGNGMAMAIHSAKLVSEEIIKYYNKTHQNRISVENAYQKEWQKHFKKRLLFGKGIQNILLKPNLSSTLINLLSGSSFLLKQLIKQTHGKPIQV</sequence>
<dbReference type="AlphaFoldDB" id="A0A4U5TP37"/>
<dbReference type="Proteomes" id="UP000306552">
    <property type="component" value="Unassembled WGS sequence"/>
</dbReference>
<dbReference type="GO" id="GO:0071949">
    <property type="term" value="F:FAD binding"/>
    <property type="evidence" value="ECO:0007669"/>
    <property type="project" value="InterPro"/>
</dbReference>
<keyword evidence="3" id="KW-1185">Reference proteome</keyword>
<accession>A0A4U5TP37</accession>
<dbReference type="EMBL" id="SWMU01000004">
    <property type="protein sequence ID" value="TKS55830.1"/>
    <property type="molecule type" value="Genomic_DNA"/>
</dbReference>
<protein>
    <submittedName>
        <fullName evidence="2">NAD(P)/FAD-dependent oxidoreductase</fullName>
    </submittedName>
</protein>
<evidence type="ECO:0000313" key="3">
    <source>
        <dbReference type="Proteomes" id="UP000306552"/>
    </source>
</evidence>
<dbReference type="PANTHER" id="PTHR42685">
    <property type="entry name" value="GERANYLGERANYL DIPHOSPHATE REDUCTASE"/>
    <property type="match status" value="1"/>
</dbReference>
<dbReference type="PANTHER" id="PTHR42685:SF22">
    <property type="entry name" value="CONDITIONED MEDIUM FACTOR RECEPTOR 1"/>
    <property type="match status" value="1"/>
</dbReference>
<gene>
    <name evidence="2" type="ORF">FCN74_10780</name>
</gene>
<dbReference type="InterPro" id="IPR036188">
    <property type="entry name" value="FAD/NAD-bd_sf"/>
</dbReference>
<dbReference type="Gene3D" id="3.50.50.60">
    <property type="entry name" value="FAD/NAD(P)-binding domain"/>
    <property type="match status" value="1"/>
</dbReference>
<proteinExistence type="predicted"/>
<evidence type="ECO:0000313" key="2">
    <source>
        <dbReference type="EMBL" id="TKS55830.1"/>
    </source>
</evidence>
<comment type="caution">
    <text evidence="2">The sequence shown here is derived from an EMBL/GenBank/DDBJ whole genome shotgun (WGS) entry which is preliminary data.</text>
</comment>
<feature type="domain" description="FAD-binding" evidence="1">
    <location>
        <begin position="3"/>
        <end position="307"/>
    </location>
</feature>
<dbReference type="Pfam" id="PF01494">
    <property type="entry name" value="FAD_binding_3"/>
    <property type="match status" value="1"/>
</dbReference>
<dbReference type="SUPFAM" id="SSF51905">
    <property type="entry name" value="FAD/NAD(P)-binding domain"/>
    <property type="match status" value="1"/>
</dbReference>
<organism evidence="2 3">
    <name type="scientific">Mesohalobacter halotolerans</name>
    <dbReference type="NCBI Taxonomy" id="1883405"/>
    <lineage>
        <taxon>Bacteria</taxon>
        <taxon>Pseudomonadati</taxon>
        <taxon>Bacteroidota</taxon>
        <taxon>Flavobacteriia</taxon>
        <taxon>Flavobacteriales</taxon>
        <taxon>Flavobacteriaceae</taxon>
        <taxon>Mesohalobacter</taxon>
    </lineage>
</organism>
<evidence type="ECO:0000259" key="1">
    <source>
        <dbReference type="Pfam" id="PF01494"/>
    </source>
</evidence>
<dbReference type="PRINTS" id="PR00420">
    <property type="entry name" value="RNGMNOXGNASE"/>
</dbReference>
<dbReference type="OrthoDB" id="1142316at2"/>